<organism evidence="3 4">
    <name type="scientific">Caloramator australicus RC3</name>
    <dbReference type="NCBI Taxonomy" id="857293"/>
    <lineage>
        <taxon>Bacteria</taxon>
        <taxon>Bacillati</taxon>
        <taxon>Bacillota</taxon>
        <taxon>Clostridia</taxon>
        <taxon>Eubacteriales</taxon>
        <taxon>Clostridiaceae</taxon>
        <taxon>Caloramator</taxon>
    </lineage>
</organism>
<keyword evidence="4" id="KW-1185">Reference proteome</keyword>
<dbReference type="eggNOG" id="COG3404">
    <property type="taxonomic scope" value="Bacteria"/>
</dbReference>
<feature type="coiled-coil region" evidence="1">
    <location>
        <begin position="181"/>
        <end position="208"/>
    </location>
</feature>
<evidence type="ECO:0000313" key="3">
    <source>
        <dbReference type="EMBL" id="CCJ33835.1"/>
    </source>
</evidence>
<dbReference type="EMBL" id="CAKP01000096">
    <property type="protein sequence ID" value="CCJ33835.1"/>
    <property type="molecule type" value="Genomic_DNA"/>
</dbReference>
<dbReference type="GO" id="GO:0030412">
    <property type="term" value="F:formimidoyltetrahydrofolate cyclodeaminase activity"/>
    <property type="evidence" value="ECO:0007669"/>
    <property type="project" value="UniProtKB-EC"/>
</dbReference>
<dbReference type="InterPro" id="IPR007044">
    <property type="entry name" value="Cyclodeamin/CycHdrlase"/>
</dbReference>
<dbReference type="STRING" id="857293.CAAU_1751"/>
<feature type="coiled-coil region" evidence="1">
    <location>
        <begin position="51"/>
        <end position="85"/>
    </location>
</feature>
<dbReference type="EC" id="4.3.1.4" evidence="3"/>
<reference evidence="3 4" key="1">
    <citation type="journal article" date="2011" name="J. Bacteriol.">
        <title>Draft genome sequence of Caloramator australicus strain RC3T, a thermoanaerobe from the Great Artesian Basin of Australia.</title>
        <authorList>
            <person name="Ogg C.D."/>
            <person name="Patel B.K.C."/>
        </authorList>
    </citation>
    <scope>NUCLEOTIDE SEQUENCE [LARGE SCALE GENOMIC DNA]</scope>
    <source>
        <strain evidence="3 4">RC3</strain>
    </source>
</reference>
<dbReference type="Gene3D" id="1.20.120.680">
    <property type="entry name" value="Formiminotetrahydrofolate cyclodeaminase monomer, up-and-down helical bundle"/>
    <property type="match status" value="1"/>
</dbReference>
<gene>
    <name evidence="3" type="ORF">CAAU_1751</name>
</gene>
<feature type="domain" description="Cyclodeaminase/cyclohydrolase" evidence="2">
    <location>
        <begin position="9"/>
        <end position="189"/>
    </location>
</feature>
<dbReference type="AlphaFoldDB" id="I7K8G0"/>
<keyword evidence="1" id="KW-0175">Coiled coil</keyword>
<sequence length="208" mass="22839">MIDMLIEKTVRGFVEETFSASPVPGGGSVAALAGSLAAALSGMVANLTIGKKGYEEVQEEMKKILERAKELKDKLLEDIDKDSKAFDKVMDAFKMPKETDEEKERRKEAIQSALKEAALVPLEVAKDAEKIFEISEKVIVKGNKNAVTDGAVSCMMARTAILSALLNVKINLASIKDEEFVNKVSKEVAELEERAHKLEKEILTKVEL</sequence>
<name>I7K8G0_9CLOT</name>
<comment type="caution">
    <text evidence="3">The sequence shown here is derived from an EMBL/GenBank/DDBJ whole genome shotgun (WGS) entry which is preliminary data.</text>
</comment>
<evidence type="ECO:0000259" key="2">
    <source>
        <dbReference type="Pfam" id="PF04961"/>
    </source>
</evidence>
<accession>I7K8G0</accession>
<proteinExistence type="predicted"/>
<protein>
    <submittedName>
        <fullName evidence="3">Formiminotetrahydrofolate cyclodeaminase</fullName>
        <ecNumber evidence="3">4.3.1.4</ecNumber>
    </submittedName>
</protein>
<evidence type="ECO:0000313" key="4">
    <source>
        <dbReference type="Proteomes" id="UP000007652"/>
    </source>
</evidence>
<dbReference type="SUPFAM" id="SSF101262">
    <property type="entry name" value="Methenyltetrahydrofolate cyclohydrolase-like"/>
    <property type="match status" value="1"/>
</dbReference>
<keyword evidence="3" id="KW-0456">Lyase</keyword>
<dbReference type="Proteomes" id="UP000007652">
    <property type="component" value="Unassembled WGS sequence"/>
</dbReference>
<dbReference type="Pfam" id="PF04961">
    <property type="entry name" value="FTCD_C"/>
    <property type="match status" value="1"/>
</dbReference>
<dbReference type="InterPro" id="IPR036178">
    <property type="entry name" value="Formintransfe-cycloase-like_sf"/>
</dbReference>
<evidence type="ECO:0000256" key="1">
    <source>
        <dbReference type="SAM" id="Coils"/>
    </source>
</evidence>